<dbReference type="AlphaFoldDB" id="A0AAQ3P1N6"/>
<evidence type="ECO:0000313" key="2">
    <source>
        <dbReference type="EMBL" id="WVZ20070.1"/>
    </source>
</evidence>
<accession>A0AAQ3P1N6</accession>
<feature type="compositionally biased region" description="Polar residues" evidence="1">
    <location>
        <begin position="45"/>
        <end position="56"/>
    </location>
</feature>
<evidence type="ECO:0000313" key="3">
    <source>
        <dbReference type="Proteomes" id="UP001374535"/>
    </source>
</evidence>
<organism evidence="2 3">
    <name type="scientific">Vigna mungo</name>
    <name type="common">Black gram</name>
    <name type="synonym">Phaseolus mungo</name>
    <dbReference type="NCBI Taxonomy" id="3915"/>
    <lineage>
        <taxon>Eukaryota</taxon>
        <taxon>Viridiplantae</taxon>
        <taxon>Streptophyta</taxon>
        <taxon>Embryophyta</taxon>
        <taxon>Tracheophyta</taxon>
        <taxon>Spermatophyta</taxon>
        <taxon>Magnoliopsida</taxon>
        <taxon>eudicotyledons</taxon>
        <taxon>Gunneridae</taxon>
        <taxon>Pentapetalae</taxon>
        <taxon>rosids</taxon>
        <taxon>fabids</taxon>
        <taxon>Fabales</taxon>
        <taxon>Fabaceae</taxon>
        <taxon>Papilionoideae</taxon>
        <taxon>50 kb inversion clade</taxon>
        <taxon>NPAAA clade</taxon>
        <taxon>indigoferoid/millettioid clade</taxon>
        <taxon>Phaseoleae</taxon>
        <taxon>Vigna</taxon>
    </lineage>
</organism>
<reference evidence="2 3" key="1">
    <citation type="journal article" date="2023" name="Life. Sci Alliance">
        <title>Evolutionary insights into 3D genome organization and epigenetic landscape of Vigna mungo.</title>
        <authorList>
            <person name="Junaid A."/>
            <person name="Singh B."/>
            <person name="Bhatia S."/>
        </authorList>
    </citation>
    <scope>NUCLEOTIDE SEQUENCE [LARGE SCALE GENOMIC DNA]</scope>
    <source>
        <strain evidence="2">Urdbean</strain>
    </source>
</reference>
<feature type="region of interest" description="Disordered" evidence="1">
    <location>
        <begin position="36"/>
        <end position="90"/>
    </location>
</feature>
<dbReference type="Proteomes" id="UP001374535">
    <property type="component" value="Chromosome 2"/>
</dbReference>
<gene>
    <name evidence="2" type="ORF">V8G54_007392</name>
</gene>
<sequence length="285" mass="31788">MQLGEQPLCPILQTLQSLVCYPLGKSLLEPGSPQNENGWLLMPNDGSSLAIQSRTTSKSRDDSGMKEQREARKVCGRSKESQAPKAFQERRKLEERRNLNSISLVSKLEFYNERSPPFIDEGVTQEPQFGRLGTQGRACQVSNPSEEEDSAVLALGALGVGRWAPSDFLLCFLGFPSWQPSLVVCTWTYVELGWSSIMDVLQELLGHERLFTSVGRFSKNSWATDGQPRLLGGFPGTPGPQRVNFVYWEVLQELLGHGQPFTPNGRFTNEQRLEARSLTQPPSNS</sequence>
<protein>
    <submittedName>
        <fullName evidence="2">Uncharacterized protein</fullName>
    </submittedName>
</protein>
<dbReference type="EMBL" id="CP144699">
    <property type="protein sequence ID" value="WVZ20070.1"/>
    <property type="molecule type" value="Genomic_DNA"/>
</dbReference>
<proteinExistence type="predicted"/>
<feature type="compositionally biased region" description="Basic and acidic residues" evidence="1">
    <location>
        <begin position="58"/>
        <end position="90"/>
    </location>
</feature>
<evidence type="ECO:0000256" key="1">
    <source>
        <dbReference type="SAM" id="MobiDB-lite"/>
    </source>
</evidence>
<keyword evidence="3" id="KW-1185">Reference proteome</keyword>
<name>A0AAQ3P1N6_VIGMU</name>